<evidence type="ECO:0000256" key="4">
    <source>
        <dbReference type="SAM" id="MobiDB-lite"/>
    </source>
</evidence>
<feature type="compositionally biased region" description="Low complexity" evidence="4">
    <location>
        <begin position="110"/>
        <end position="125"/>
    </location>
</feature>
<feature type="region of interest" description="Disordered" evidence="4">
    <location>
        <begin position="375"/>
        <end position="426"/>
    </location>
</feature>
<comment type="similarity">
    <text evidence="3">Belongs to the RAM family.</text>
</comment>
<keyword evidence="2" id="KW-0539">Nucleus</keyword>
<accession>A0ABN8Y656</accession>
<dbReference type="Pfam" id="PF15320">
    <property type="entry name" value="RAM"/>
    <property type="match status" value="1"/>
</dbReference>
<name>A0ABN8Y656_RANTA</name>
<dbReference type="EMBL" id="OX459948">
    <property type="protein sequence ID" value="CAI9155296.1"/>
    <property type="molecule type" value="Genomic_DNA"/>
</dbReference>
<gene>
    <name evidence="5" type="ORF">MRATA1EN1_LOCUS4258</name>
</gene>
<feature type="compositionally biased region" description="Pro residues" evidence="4">
    <location>
        <begin position="230"/>
        <end position="245"/>
    </location>
</feature>
<feature type="region of interest" description="Disordered" evidence="4">
    <location>
        <begin position="90"/>
        <end position="251"/>
    </location>
</feature>
<dbReference type="PANTHER" id="PTHR48168">
    <property type="entry name" value="RNA GUANINE-7 METHYLTRANSFERASE-ACTIVATING SUBUNIT-LIKE (PSEUDOGENE)-RELATED"/>
    <property type="match status" value="1"/>
</dbReference>
<evidence type="ECO:0000256" key="1">
    <source>
        <dbReference type="ARBA" id="ARBA00004123"/>
    </source>
</evidence>
<feature type="compositionally biased region" description="Low complexity" evidence="4">
    <location>
        <begin position="290"/>
        <end position="299"/>
    </location>
</feature>
<dbReference type="Proteomes" id="UP001176941">
    <property type="component" value="Chromosome 12"/>
</dbReference>
<proteinExistence type="inferred from homology"/>
<sequence>MTETSEAVPNFEEMFASRFTEDDKEYQEPLKHPLESPLIVEEWNSRAGGNLTNRRNWLLVLNSIAMISIFFAQDQNKEGGMEKGQREIFLKQKQEEENKENKVKRRTKLSESGGSLTLPGSSTLPVPGSEAALGLTTSVPGDSLGRLEIGKQKPNSPRGNKEHKLSDSRAGRGNGFSHPTNAEVSGLKTGAPPRDPGKSRLLQKEAAEEARVPSPRPVPPARGPDCGPAAPRPARGPGPPPPRTYPAPRCCLPARRSRSRALSCFLLPAGPPGAGVSSQTRHGGRLLPQGEAGRPAARGEGARSGLRGGPSRAGAAGWAIPPAAETRAPPASPRTLARAPRLVRGAKFGGPRSNPPRLPGVFRCSACSDHCPGAQERCGPSCPGPAGDPDPGARGGQDSPTPGGSPRATREWPGGHVQWCNAKVSR</sequence>
<keyword evidence="6" id="KW-1185">Reference proteome</keyword>
<protein>
    <submittedName>
        <fullName evidence="5">Uncharacterized protein</fullName>
    </submittedName>
</protein>
<feature type="compositionally biased region" description="Basic and acidic residues" evidence="4">
    <location>
        <begin position="90"/>
        <end position="101"/>
    </location>
</feature>
<evidence type="ECO:0000313" key="5">
    <source>
        <dbReference type="EMBL" id="CAI9155296.1"/>
    </source>
</evidence>
<feature type="compositionally biased region" description="Low complexity" evidence="4">
    <location>
        <begin position="313"/>
        <end position="324"/>
    </location>
</feature>
<organism evidence="5 6">
    <name type="scientific">Rangifer tarandus platyrhynchus</name>
    <name type="common">Svalbard reindeer</name>
    <dbReference type="NCBI Taxonomy" id="3082113"/>
    <lineage>
        <taxon>Eukaryota</taxon>
        <taxon>Metazoa</taxon>
        <taxon>Chordata</taxon>
        <taxon>Craniata</taxon>
        <taxon>Vertebrata</taxon>
        <taxon>Euteleostomi</taxon>
        <taxon>Mammalia</taxon>
        <taxon>Eutheria</taxon>
        <taxon>Laurasiatheria</taxon>
        <taxon>Artiodactyla</taxon>
        <taxon>Ruminantia</taxon>
        <taxon>Pecora</taxon>
        <taxon>Cervidae</taxon>
        <taxon>Odocoileinae</taxon>
        <taxon>Rangifer</taxon>
    </lineage>
</organism>
<feature type="region of interest" description="Disordered" evidence="4">
    <location>
        <begin position="268"/>
        <end position="358"/>
    </location>
</feature>
<feature type="compositionally biased region" description="Basic and acidic residues" evidence="4">
    <location>
        <begin position="195"/>
        <end position="211"/>
    </location>
</feature>
<reference evidence="5" key="1">
    <citation type="submission" date="2023-04" db="EMBL/GenBank/DDBJ databases">
        <authorList>
            <consortium name="ELIXIR-Norway"/>
        </authorList>
    </citation>
    <scope>NUCLEOTIDE SEQUENCE [LARGE SCALE GENOMIC DNA]</scope>
</reference>
<comment type="subcellular location">
    <subcellularLocation>
        <location evidence="1">Nucleus</location>
    </subcellularLocation>
</comment>
<evidence type="ECO:0000256" key="3">
    <source>
        <dbReference type="ARBA" id="ARBA00034716"/>
    </source>
</evidence>
<feature type="compositionally biased region" description="Basic and acidic residues" evidence="4">
    <location>
        <begin position="159"/>
        <end position="170"/>
    </location>
</feature>
<evidence type="ECO:0000313" key="6">
    <source>
        <dbReference type="Proteomes" id="UP001176941"/>
    </source>
</evidence>
<evidence type="ECO:0000256" key="2">
    <source>
        <dbReference type="ARBA" id="ARBA00023242"/>
    </source>
</evidence>
<dbReference type="PANTHER" id="PTHR48168:SF1">
    <property type="entry name" value="RNA GUANINE-N7 METHYLTRANSFERASE ACTIVATING SUBUNIT-RELATED"/>
    <property type="match status" value="1"/>
</dbReference>
<dbReference type="InterPro" id="IPR028271">
    <property type="entry name" value="RAMAC"/>
</dbReference>